<protein>
    <recommendedName>
        <fullName evidence="1">Bbp19-like phage domain-containing protein</fullName>
    </recommendedName>
</protein>
<proteinExistence type="predicted"/>
<organism evidence="2 3">
    <name type="scientific">Pigmentiphaga daeguensis</name>
    <dbReference type="NCBI Taxonomy" id="414049"/>
    <lineage>
        <taxon>Bacteria</taxon>
        <taxon>Pseudomonadati</taxon>
        <taxon>Pseudomonadota</taxon>
        <taxon>Betaproteobacteria</taxon>
        <taxon>Burkholderiales</taxon>
        <taxon>Alcaligenaceae</taxon>
        <taxon>Pigmentiphaga</taxon>
    </lineage>
</organism>
<reference evidence="2 3" key="1">
    <citation type="journal article" date="2019" name="Int. J. Syst. Evol. Microbiol.">
        <title>The Global Catalogue of Microorganisms (GCM) 10K type strain sequencing project: providing services to taxonomists for standard genome sequencing and annotation.</title>
        <authorList>
            <consortium name="The Broad Institute Genomics Platform"/>
            <consortium name="The Broad Institute Genome Sequencing Center for Infectious Disease"/>
            <person name="Wu L."/>
            <person name="Ma J."/>
        </authorList>
    </citation>
    <scope>NUCLEOTIDE SEQUENCE [LARGE SCALE GENOMIC DNA]</scope>
    <source>
        <strain evidence="2 3">JCM 14330</strain>
    </source>
</reference>
<dbReference type="Proteomes" id="UP001501706">
    <property type="component" value="Unassembled WGS sequence"/>
</dbReference>
<name>A0ABN1BSI7_9BURK</name>
<gene>
    <name evidence="2" type="ORF">GCM10009097_22070</name>
</gene>
<accession>A0ABN1BSI7</accession>
<evidence type="ECO:0000313" key="2">
    <source>
        <dbReference type="EMBL" id="GAA0504725.1"/>
    </source>
</evidence>
<feature type="domain" description="Bbp19-like phage" evidence="1">
    <location>
        <begin position="17"/>
        <end position="92"/>
    </location>
</feature>
<dbReference type="InterPro" id="IPR057447">
    <property type="entry name" value="Bbp19-like_phage"/>
</dbReference>
<evidence type="ECO:0000259" key="1">
    <source>
        <dbReference type="Pfam" id="PF25181"/>
    </source>
</evidence>
<dbReference type="EMBL" id="BAAAEN010000007">
    <property type="protein sequence ID" value="GAA0504725.1"/>
    <property type="molecule type" value="Genomic_DNA"/>
</dbReference>
<keyword evidence="3" id="KW-1185">Reference proteome</keyword>
<evidence type="ECO:0000313" key="3">
    <source>
        <dbReference type="Proteomes" id="UP001501706"/>
    </source>
</evidence>
<sequence length="98" mass="11222">MSLTDRFYLLFNRRAAYRRCFADADGKLTREGRAVLAHLADFCRVSRSTLVVSPVTRTVDTHATMVAEGRREVFNKIVQILSLTDEQLMQLKERSDAD</sequence>
<comment type="caution">
    <text evidence="2">The sequence shown here is derived from an EMBL/GenBank/DDBJ whole genome shotgun (WGS) entry which is preliminary data.</text>
</comment>
<dbReference type="Pfam" id="PF25181">
    <property type="entry name" value="Phage_Bbp19"/>
    <property type="match status" value="1"/>
</dbReference>
<dbReference type="RefSeq" id="WP_343927531.1">
    <property type="nucleotide sequence ID" value="NZ_BAAAEN010000007.1"/>
</dbReference>